<name>A0A814VN41_ADIRI</name>
<dbReference type="EMBL" id="CAJNOR010001724">
    <property type="protein sequence ID" value="CAF1189459.1"/>
    <property type="molecule type" value="Genomic_DNA"/>
</dbReference>
<keyword evidence="4" id="KW-1185">Reference proteome</keyword>
<gene>
    <name evidence="3" type="ORF">XAT740_LOCUS23029</name>
</gene>
<protein>
    <submittedName>
        <fullName evidence="3">Uncharacterized protein</fullName>
    </submittedName>
</protein>
<accession>A0A814VN41</accession>
<keyword evidence="1" id="KW-0175">Coiled coil</keyword>
<feature type="transmembrane region" description="Helical" evidence="2">
    <location>
        <begin position="108"/>
        <end position="127"/>
    </location>
</feature>
<sequence>MTTEKESTDMLRWIHVDVDGKEFGSLQIQDSETIAKCRNTLIKQFQLSSNTYFLNILNYRISQKDEDSVQIAEIRQMNNTIRLVSVSTTNSTSDVRQMESGTNRCDVFFFRQMFAVMLISLSCYYIYTKGVCQYDHALPMLDTFCPVLPIPSVSKLAERSVILADSLITADVKAPSRFVQAKISLIELRMRILYSDIDEKVKNELGDQMHQLKDLIQDGADKSTSLLVSFTSTLDKLRMYTKFALEEFSQATSQQKSDQSKSSMARKLIKSYEQYLSSVSSQITRILHDAQRTSAILEGIKAKLETIQELNLHGEYISLTKIDELKNDWFWNHIFGSNKRDITKHERNLRILAEFMKFVNTALENANVIITKLKKFKNDAENLEQAELLLEEASDIPIHRHAHLLDTALERLSAASTAFEAKMHREIQSDETS</sequence>
<dbReference type="Proteomes" id="UP000663828">
    <property type="component" value="Unassembled WGS sequence"/>
</dbReference>
<feature type="coiled-coil region" evidence="1">
    <location>
        <begin position="366"/>
        <end position="393"/>
    </location>
</feature>
<dbReference type="AlphaFoldDB" id="A0A814VN41"/>
<evidence type="ECO:0000313" key="3">
    <source>
        <dbReference type="EMBL" id="CAF1189459.1"/>
    </source>
</evidence>
<evidence type="ECO:0000256" key="2">
    <source>
        <dbReference type="SAM" id="Phobius"/>
    </source>
</evidence>
<keyword evidence="2" id="KW-0472">Membrane</keyword>
<evidence type="ECO:0000313" key="4">
    <source>
        <dbReference type="Proteomes" id="UP000663828"/>
    </source>
</evidence>
<keyword evidence="2" id="KW-1133">Transmembrane helix</keyword>
<evidence type="ECO:0000256" key="1">
    <source>
        <dbReference type="SAM" id="Coils"/>
    </source>
</evidence>
<reference evidence="3" key="1">
    <citation type="submission" date="2021-02" db="EMBL/GenBank/DDBJ databases">
        <authorList>
            <person name="Nowell W R."/>
        </authorList>
    </citation>
    <scope>NUCLEOTIDE SEQUENCE</scope>
</reference>
<comment type="caution">
    <text evidence="3">The sequence shown here is derived from an EMBL/GenBank/DDBJ whole genome shotgun (WGS) entry which is preliminary data.</text>
</comment>
<proteinExistence type="predicted"/>
<keyword evidence="2" id="KW-0812">Transmembrane</keyword>
<organism evidence="3 4">
    <name type="scientific">Adineta ricciae</name>
    <name type="common">Rotifer</name>
    <dbReference type="NCBI Taxonomy" id="249248"/>
    <lineage>
        <taxon>Eukaryota</taxon>
        <taxon>Metazoa</taxon>
        <taxon>Spiralia</taxon>
        <taxon>Gnathifera</taxon>
        <taxon>Rotifera</taxon>
        <taxon>Eurotatoria</taxon>
        <taxon>Bdelloidea</taxon>
        <taxon>Adinetida</taxon>
        <taxon>Adinetidae</taxon>
        <taxon>Adineta</taxon>
    </lineage>
</organism>